<evidence type="ECO:0000313" key="3">
    <source>
        <dbReference type="EMBL" id="GGN13647.1"/>
    </source>
</evidence>
<dbReference type="Proteomes" id="UP000632339">
    <property type="component" value="Unassembled WGS sequence"/>
</dbReference>
<dbReference type="Gene3D" id="3.30.530.20">
    <property type="match status" value="1"/>
</dbReference>
<evidence type="ECO:0000313" key="4">
    <source>
        <dbReference type="Proteomes" id="UP000632339"/>
    </source>
</evidence>
<dbReference type="CDD" id="cd07814">
    <property type="entry name" value="SRPBCC_CalC_Aha1-like"/>
    <property type="match status" value="1"/>
</dbReference>
<dbReference type="SUPFAM" id="SSF55961">
    <property type="entry name" value="Bet v1-like"/>
    <property type="match status" value="1"/>
</dbReference>
<dbReference type="InterPro" id="IPR023393">
    <property type="entry name" value="START-like_dom_sf"/>
</dbReference>
<accession>A0ABQ2IJ67</accession>
<comment type="similarity">
    <text evidence="1">Belongs to the AHA1 family.</text>
</comment>
<reference evidence="4" key="1">
    <citation type="journal article" date="2019" name="Int. J. Syst. Evol. Microbiol.">
        <title>The Global Catalogue of Microorganisms (GCM) 10K type strain sequencing project: providing services to taxonomists for standard genome sequencing and annotation.</title>
        <authorList>
            <consortium name="The Broad Institute Genomics Platform"/>
            <consortium name="The Broad Institute Genome Sequencing Center for Infectious Disease"/>
            <person name="Wu L."/>
            <person name="Ma J."/>
        </authorList>
    </citation>
    <scope>NUCLEOTIDE SEQUENCE [LARGE SCALE GENOMIC DNA]</scope>
    <source>
        <strain evidence="4">CGMCC 1.6375</strain>
    </source>
</reference>
<evidence type="ECO:0000259" key="2">
    <source>
        <dbReference type="Pfam" id="PF08327"/>
    </source>
</evidence>
<sequence>MPDIRQTLLIAATPERIYHALTTSEGLSAWWTPNVHAAGETGTIARFLFGNDYVKQMQIDSLDPAQKVKWKCVGGDQEWIGTTIIFTLLQSANAALLETNPEIRGQIEQNPAPAATMLHFQHNDWAGYTSTFAECSYTWGQFLRSLKLYCETGKGKPWPAQHSL</sequence>
<dbReference type="InterPro" id="IPR013538">
    <property type="entry name" value="ASHA1/2-like_C"/>
</dbReference>
<evidence type="ECO:0000256" key="1">
    <source>
        <dbReference type="ARBA" id="ARBA00006817"/>
    </source>
</evidence>
<proteinExistence type="inferred from homology"/>
<dbReference type="EMBL" id="BMLI01000004">
    <property type="protein sequence ID" value="GGN13647.1"/>
    <property type="molecule type" value="Genomic_DNA"/>
</dbReference>
<dbReference type="Pfam" id="PF08327">
    <property type="entry name" value="AHSA1"/>
    <property type="match status" value="1"/>
</dbReference>
<gene>
    <name evidence="3" type="ORF">GCM10010967_57230</name>
</gene>
<organism evidence="3 4">
    <name type="scientific">Dyadobacter beijingensis</name>
    <dbReference type="NCBI Taxonomy" id="365489"/>
    <lineage>
        <taxon>Bacteria</taxon>
        <taxon>Pseudomonadati</taxon>
        <taxon>Bacteroidota</taxon>
        <taxon>Cytophagia</taxon>
        <taxon>Cytophagales</taxon>
        <taxon>Spirosomataceae</taxon>
        <taxon>Dyadobacter</taxon>
    </lineage>
</organism>
<feature type="domain" description="Activator of Hsp90 ATPase homologue 1/2-like C-terminal" evidence="2">
    <location>
        <begin position="12"/>
        <end position="149"/>
    </location>
</feature>
<protein>
    <submittedName>
        <fullName evidence="3">Activator of HSP90 ATPase</fullName>
    </submittedName>
</protein>
<name>A0ABQ2IJ67_9BACT</name>
<keyword evidence="4" id="KW-1185">Reference proteome</keyword>
<comment type="caution">
    <text evidence="3">The sequence shown here is derived from an EMBL/GenBank/DDBJ whole genome shotgun (WGS) entry which is preliminary data.</text>
</comment>